<dbReference type="InterPro" id="IPR051010">
    <property type="entry name" value="BCAA_transport"/>
</dbReference>
<evidence type="ECO:0000259" key="4">
    <source>
        <dbReference type="Pfam" id="PF13458"/>
    </source>
</evidence>
<feature type="signal peptide" evidence="3">
    <location>
        <begin position="1"/>
        <end position="18"/>
    </location>
</feature>
<evidence type="ECO:0000256" key="2">
    <source>
        <dbReference type="ARBA" id="ARBA00022729"/>
    </source>
</evidence>
<gene>
    <name evidence="5" type="ORF">WT26_25370</name>
</gene>
<evidence type="ECO:0000256" key="3">
    <source>
        <dbReference type="SAM" id="SignalP"/>
    </source>
</evidence>
<comment type="similarity">
    <text evidence="1">Belongs to the leucine-binding protein family.</text>
</comment>
<dbReference type="SUPFAM" id="SSF53822">
    <property type="entry name" value="Periplasmic binding protein-like I"/>
    <property type="match status" value="1"/>
</dbReference>
<dbReference type="Gene3D" id="3.40.50.2300">
    <property type="match status" value="2"/>
</dbReference>
<keyword evidence="2 3" id="KW-0732">Signal</keyword>
<organism evidence="5 6">
    <name type="scientific">Burkholderia cepacia</name>
    <name type="common">Pseudomonas cepacia</name>
    <dbReference type="NCBI Taxonomy" id="292"/>
    <lineage>
        <taxon>Bacteria</taxon>
        <taxon>Pseudomonadati</taxon>
        <taxon>Pseudomonadota</taxon>
        <taxon>Betaproteobacteria</taxon>
        <taxon>Burkholderiales</taxon>
        <taxon>Burkholderiaceae</taxon>
        <taxon>Burkholderia</taxon>
        <taxon>Burkholderia cepacia complex</taxon>
    </lineage>
</organism>
<dbReference type="CDD" id="cd06327">
    <property type="entry name" value="PBP1_SBP-like"/>
    <property type="match status" value="1"/>
</dbReference>
<protein>
    <submittedName>
        <fullName evidence="5">ABC transporter permease</fullName>
    </submittedName>
</protein>
<dbReference type="InterPro" id="IPR028082">
    <property type="entry name" value="Peripla_BP_I"/>
</dbReference>
<proteinExistence type="inferred from homology"/>
<dbReference type="Pfam" id="PF13458">
    <property type="entry name" value="Peripla_BP_6"/>
    <property type="match status" value="1"/>
</dbReference>
<sequence length="401" mass="43635">MELFAVMMAVATFGVATAYPVRAQVPTTPVKIGFATDMSGLYSDIDGAGGVEAVKMAISDFGGQVAGKKIELLAFDHQNKPDVASTRSRELIDVQKVNLLLGGVNSAVGLAMSKIAAEKKVVYISVGAGTARLTNEECTPYTINYALDTIAQARVAGKAVTNQGGKTWFFLVADYAFGHSLEKDTSEVVRSNGGKVIGSVRHPVSASDFSSYLMQAQGSRAQVLALADAGSDLHNAIKTATEFGINKSMRMTALMQFISDTHAMGLGVTQGMYLSDAWYWDLNDQTRAWSKRFFEKTKKMPTVLQAGAYSATLHYLNAVKSVGATDADKVMAKMKESKVNDIFAKNGYIRSDGRMVHDYYLMEVKKPSESKYPWDYYKVVKTVPGEQAFNTKAESKCSLWK</sequence>
<dbReference type="Proteomes" id="UP000094776">
    <property type="component" value="Chromosome 2"/>
</dbReference>
<name>A0A1B4Q4B2_BURCE</name>
<dbReference type="EMBL" id="CP013444">
    <property type="protein sequence ID" value="AOK21004.1"/>
    <property type="molecule type" value="Genomic_DNA"/>
</dbReference>
<evidence type="ECO:0000256" key="1">
    <source>
        <dbReference type="ARBA" id="ARBA00010062"/>
    </source>
</evidence>
<reference evidence="5 6" key="1">
    <citation type="submission" date="2015-12" db="EMBL/GenBank/DDBJ databases">
        <title>Diversity of Burkholderia near neighbor genomes.</title>
        <authorList>
            <person name="Sahl J."/>
            <person name="Wagner D."/>
            <person name="Keim P."/>
        </authorList>
    </citation>
    <scope>NUCLEOTIDE SEQUENCE [LARGE SCALE GENOMIC DNA]</scope>
    <source>
        <strain evidence="5 6">MSMB1184WGS</strain>
    </source>
</reference>
<feature type="domain" description="Leucine-binding protein" evidence="4">
    <location>
        <begin position="29"/>
        <end position="365"/>
    </location>
</feature>
<dbReference type="AlphaFoldDB" id="A0A1B4Q4B2"/>
<dbReference type="InterPro" id="IPR028081">
    <property type="entry name" value="Leu-bd"/>
</dbReference>
<dbReference type="PANTHER" id="PTHR30483:SF6">
    <property type="entry name" value="PERIPLASMIC BINDING PROTEIN OF ABC TRANSPORTER FOR NATURAL AMINO ACIDS"/>
    <property type="match status" value="1"/>
</dbReference>
<dbReference type="PANTHER" id="PTHR30483">
    <property type="entry name" value="LEUCINE-SPECIFIC-BINDING PROTEIN"/>
    <property type="match status" value="1"/>
</dbReference>
<evidence type="ECO:0000313" key="5">
    <source>
        <dbReference type="EMBL" id="AOK21004.1"/>
    </source>
</evidence>
<accession>A0A1B4Q4B2</accession>
<feature type="chain" id="PRO_5008567865" evidence="3">
    <location>
        <begin position="19"/>
        <end position="401"/>
    </location>
</feature>
<evidence type="ECO:0000313" key="6">
    <source>
        <dbReference type="Proteomes" id="UP000094776"/>
    </source>
</evidence>